<dbReference type="Proteomes" id="UP000024404">
    <property type="component" value="Unassembled WGS sequence"/>
</dbReference>
<reference evidence="1" key="2">
    <citation type="submission" date="2022-06" db="UniProtKB">
        <authorList>
            <consortium name="EnsemblMetazoa"/>
        </authorList>
    </citation>
    <scope>IDENTIFICATION</scope>
</reference>
<sequence length="173" mass="20453">MRCIHLTKDNEANEKYERKIGNTENQNIDSINSRKYLDSLVQNTIKNISIITDMIKEHQTQQHLVQFMNAFDKAHAINDDNLVTQVDEHQYDKKNFRYDMIKTKKNCSNSDSWDKNGQGQKLFNRTTTTTWLRQMIKKCTEQMFGNIEISINVVRRTDDFYIWAIIPQKGKNS</sequence>
<organism evidence="1 2">
    <name type="scientific">Onchocerca volvulus</name>
    <dbReference type="NCBI Taxonomy" id="6282"/>
    <lineage>
        <taxon>Eukaryota</taxon>
        <taxon>Metazoa</taxon>
        <taxon>Ecdysozoa</taxon>
        <taxon>Nematoda</taxon>
        <taxon>Chromadorea</taxon>
        <taxon>Rhabditida</taxon>
        <taxon>Spirurina</taxon>
        <taxon>Spiruromorpha</taxon>
        <taxon>Filarioidea</taxon>
        <taxon>Onchocercidae</taxon>
        <taxon>Onchocerca</taxon>
    </lineage>
</organism>
<accession>A0A8R1XTY9</accession>
<protein>
    <submittedName>
        <fullName evidence="1">Uncharacterized protein</fullName>
    </submittedName>
</protein>
<keyword evidence="2" id="KW-1185">Reference proteome</keyword>
<reference evidence="2" key="1">
    <citation type="submission" date="2013-10" db="EMBL/GenBank/DDBJ databases">
        <title>Genome sequencing of Onchocerca volvulus.</title>
        <authorList>
            <person name="Cotton J."/>
            <person name="Tsai J."/>
            <person name="Stanley E."/>
            <person name="Tracey A."/>
            <person name="Holroyd N."/>
            <person name="Lustigman S."/>
            <person name="Berriman M."/>
        </authorList>
    </citation>
    <scope>NUCLEOTIDE SEQUENCE</scope>
</reference>
<dbReference type="EnsemblMetazoa" id="OVOC2147.1">
    <property type="protein sequence ID" value="OVOC2147.1"/>
    <property type="gene ID" value="WBGene00238956"/>
</dbReference>
<evidence type="ECO:0000313" key="2">
    <source>
        <dbReference type="Proteomes" id="UP000024404"/>
    </source>
</evidence>
<name>A0A8R1XTY9_ONCVO</name>
<dbReference type="EMBL" id="CMVM020000072">
    <property type="status" value="NOT_ANNOTATED_CDS"/>
    <property type="molecule type" value="Genomic_DNA"/>
</dbReference>
<proteinExistence type="predicted"/>
<evidence type="ECO:0000313" key="1">
    <source>
        <dbReference type="EnsemblMetazoa" id="OVOC2147.1"/>
    </source>
</evidence>
<dbReference type="AlphaFoldDB" id="A0A8R1XTY9"/>